<dbReference type="AlphaFoldDB" id="A0A6I6CY17"/>
<evidence type="ECO:0000313" key="1">
    <source>
        <dbReference type="EMBL" id="QGT77498.1"/>
    </source>
</evidence>
<organism evidence="1 2">
    <name type="scientific">Guyparkeria halophila</name>
    <dbReference type="NCBI Taxonomy" id="47960"/>
    <lineage>
        <taxon>Bacteria</taxon>
        <taxon>Pseudomonadati</taxon>
        <taxon>Pseudomonadota</taxon>
        <taxon>Gammaproteobacteria</taxon>
        <taxon>Chromatiales</taxon>
        <taxon>Thioalkalibacteraceae</taxon>
        <taxon>Guyparkeria</taxon>
    </lineage>
</organism>
<dbReference type="RefSeq" id="WP_156227366.1">
    <property type="nucleotide sequence ID" value="NZ_CP046415.1"/>
</dbReference>
<dbReference type="GO" id="GO:0016616">
    <property type="term" value="F:oxidoreductase activity, acting on the CH-OH group of donors, NAD or NADP as acceptor"/>
    <property type="evidence" value="ECO:0007669"/>
    <property type="project" value="TreeGrafter"/>
</dbReference>
<reference evidence="1 2" key="1">
    <citation type="submission" date="2019-11" db="EMBL/GenBank/DDBJ databases">
        <authorList>
            <person name="Zhang J."/>
            <person name="Sun C."/>
        </authorList>
    </citation>
    <scope>NUCLEOTIDE SEQUENCE [LARGE SCALE GENOMIC DNA]</scope>
    <source>
        <strain evidence="2">sp2</strain>
    </source>
</reference>
<dbReference type="CDD" id="cd05325">
    <property type="entry name" value="carb_red_sniffer_like_SDR_c"/>
    <property type="match status" value="1"/>
</dbReference>
<protein>
    <submittedName>
        <fullName evidence="1">SDR family NAD(P)-dependent oxidoreductase</fullName>
    </submittedName>
</protein>
<gene>
    <name evidence="1" type="ORF">GM160_00605</name>
</gene>
<name>A0A6I6CY17_9GAMM</name>
<dbReference type="Gene3D" id="3.40.50.720">
    <property type="entry name" value="NAD(P)-binding Rossmann-like Domain"/>
    <property type="match status" value="1"/>
</dbReference>
<evidence type="ECO:0000313" key="2">
    <source>
        <dbReference type="Proteomes" id="UP000427716"/>
    </source>
</evidence>
<dbReference type="PRINTS" id="PR00081">
    <property type="entry name" value="GDHRDH"/>
</dbReference>
<dbReference type="EMBL" id="CP046415">
    <property type="protein sequence ID" value="QGT77498.1"/>
    <property type="molecule type" value="Genomic_DNA"/>
</dbReference>
<dbReference type="PANTHER" id="PTHR45458">
    <property type="entry name" value="SHORT-CHAIN DEHYDROGENASE/REDUCTASE SDR"/>
    <property type="match status" value="1"/>
</dbReference>
<dbReference type="Pfam" id="PF00106">
    <property type="entry name" value="adh_short"/>
    <property type="match status" value="1"/>
</dbReference>
<sequence length="232" mass="24687">MKTALITGTNRGIGLELARQLLEDGWRVHATARDPEGSAELKALAVDHPDTLQLHALDVGNAEAIRALSDRLADESIDWLINNAGIYGPRGVAFGNVHDVEAWLEVFRINSIAPMLIMQAFVEQVARSGEKKIGILSSKVGSMGDNGSGGGYIYRSSKAAVNAVIKSASIDLEPLGINVVALHPGWVLTDMGGPHAEITTAQSAAGLRRNMAGLTEADRGRFIDIDGTTIPW</sequence>
<dbReference type="InterPro" id="IPR002347">
    <property type="entry name" value="SDR_fam"/>
</dbReference>
<dbReference type="PANTHER" id="PTHR45458:SF1">
    <property type="entry name" value="SHORT CHAIN DEHYDROGENASE"/>
    <property type="match status" value="1"/>
</dbReference>
<dbReference type="Proteomes" id="UP000427716">
    <property type="component" value="Chromosome"/>
</dbReference>
<dbReference type="SUPFAM" id="SSF51735">
    <property type="entry name" value="NAD(P)-binding Rossmann-fold domains"/>
    <property type="match status" value="1"/>
</dbReference>
<dbReference type="InterPro" id="IPR036291">
    <property type="entry name" value="NAD(P)-bd_dom_sf"/>
</dbReference>
<dbReference type="KEGG" id="ghl:GM160_00605"/>
<keyword evidence="2" id="KW-1185">Reference proteome</keyword>
<dbReference type="InterPro" id="IPR052184">
    <property type="entry name" value="SDR_enzymes"/>
</dbReference>
<proteinExistence type="predicted"/>
<accession>A0A6I6CY17</accession>